<name>A0A9W5YTE2_9EURO</name>
<reference evidence="1" key="1">
    <citation type="submission" date="2022-07" db="EMBL/GenBank/DDBJ databases">
        <title>Taxonomy of Aspergillus series Nigri: significant species reduction supported by multi-species coalescent approaches.</title>
        <authorList>
            <person name="Bian C."/>
            <person name="Kusuya Y."/>
            <person name="Sklenar F."/>
            <person name="D'hooge E."/>
            <person name="Yaguchi T."/>
            <person name="Takahashi H."/>
            <person name="Hubka V."/>
        </authorList>
    </citation>
    <scope>NUCLEOTIDE SEQUENCE</scope>
    <source>
        <strain evidence="1">CBS 733.88</strain>
    </source>
</reference>
<protein>
    <submittedName>
        <fullName evidence="1">Uncharacterized protein</fullName>
    </submittedName>
</protein>
<dbReference type="AlphaFoldDB" id="A0A9W5YTE2"/>
<dbReference type="Proteomes" id="UP001143548">
    <property type="component" value="Unassembled WGS sequence"/>
</dbReference>
<sequence>MTEVVSENRGLRFKPVYLSQLNATEIFIWKNCTFGIYWVDAFGEKHKFVMCAPQSSQGPNSTGRKFIFFTKDGIDVRDEAGFSCLSYSGSLGPRNLVTFPVQRLSSSQATAAQNRDLIYLWQLETGLDWNMTISQMAAAPTQTPRSHDTEPLPKAFFIGKGRELIRANWYGDKLQPYQQPPQPADETWILLRCLQEHWPAGGMLFIGDPVKWPARADDNIWVHLKEFVNRPKYHNHPRIAQLQAWVQDVWHQQKTRQMMKNIGCLYYITDRRKIQERDRKRMSVEMKDVKIAGTELKVTPRWPDTILIKGNPKIWMTVTLRGELFNIHQCLQIGQGDILS</sequence>
<dbReference type="EMBL" id="BROQ01000068">
    <property type="protein sequence ID" value="GKZ23489.1"/>
    <property type="molecule type" value="Genomic_DNA"/>
</dbReference>
<comment type="caution">
    <text evidence="1">The sequence shown here is derived from an EMBL/GenBank/DDBJ whole genome shotgun (WGS) entry which is preliminary data.</text>
</comment>
<proteinExistence type="predicted"/>
<organism evidence="1 2">
    <name type="scientific">Aspergillus brasiliensis</name>
    <dbReference type="NCBI Taxonomy" id="319629"/>
    <lineage>
        <taxon>Eukaryota</taxon>
        <taxon>Fungi</taxon>
        <taxon>Dikarya</taxon>
        <taxon>Ascomycota</taxon>
        <taxon>Pezizomycotina</taxon>
        <taxon>Eurotiomycetes</taxon>
        <taxon>Eurotiomycetidae</taxon>
        <taxon>Eurotiales</taxon>
        <taxon>Aspergillaceae</taxon>
        <taxon>Aspergillus</taxon>
        <taxon>Aspergillus subgen. Circumdati</taxon>
    </lineage>
</organism>
<accession>A0A9W5YTE2</accession>
<evidence type="ECO:0000313" key="2">
    <source>
        <dbReference type="Proteomes" id="UP001143548"/>
    </source>
</evidence>
<evidence type="ECO:0000313" key="1">
    <source>
        <dbReference type="EMBL" id="GKZ23489.1"/>
    </source>
</evidence>
<gene>
    <name evidence="1" type="ORF">AbraCBS73388_009860</name>
</gene>